<dbReference type="InterPro" id="IPR039425">
    <property type="entry name" value="RNA_pol_sigma-70-like"/>
</dbReference>
<dbReference type="EMBL" id="LDYG01000028">
    <property type="protein sequence ID" value="KUP06625.1"/>
    <property type="molecule type" value="Genomic_DNA"/>
</dbReference>
<evidence type="ECO:0000256" key="1">
    <source>
        <dbReference type="ARBA" id="ARBA00010641"/>
    </source>
</evidence>
<keyword evidence="10" id="KW-1185">Reference proteome</keyword>
<dbReference type="GO" id="GO:0006352">
    <property type="term" value="P:DNA-templated transcription initiation"/>
    <property type="evidence" value="ECO:0007669"/>
    <property type="project" value="InterPro"/>
</dbReference>
<dbReference type="Pfam" id="PF04542">
    <property type="entry name" value="Sigma70_r2"/>
    <property type="match status" value="1"/>
</dbReference>
<dbReference type="SUPFAM" id="SSF88659">
    <property type="entry name" value="Sigma3 and sigma4 domains of RNA polymerase sigma factors"/>
    <property type="match status" value="1"/>
</dbReference>
<dbReference type="InterPro" id="IPR036388">
    <property type="entry name" value="WH-like_DNA-bd_sf"/>
</dbReference>
<dbReference type="PANTHER" id="PTHR43133:SF51">
    <property type="entry name" value="RNA POLYMERASE SIGMA FACTOR"/>
    <property type="match status" value="1"/>
</dbReference>
<dbReference type="PROSITE" id="PS01063">
    <property type="entry name" value="SIGMA70_ECF"/>
    <property type="match status" value="1"/>
</dbReference>
<keyword evidence="4 6" id="KW-0238">DNA-binding</keyword>
<dbReference type="InterPro" id="IPR007627">
    <property type="entry name" value="RNA_pol_sigma70_r2"/>
</dbReference>
<sequence>MKGGTEVNERNLIKQMKQGNTDAFKILYEEHVEYALRIASTIMKDHAAAPDVVQESFIKVYKNIHQFEVDRPFKPWFYQILLNECRRHMKKHKRVIPTELNENRDLPQCMDRYYVEEYESLYQAVQQLADHQRIPIILKYIEDLTEKQIAEILELNINTIKSRLFKGRKKLKYLLSQRRDHDETQSF</sequence>
<dbReference type="AlphaFoldDB" id="A0A147K923"/>
<dbReference type="Gene3D" id="1.10.1740.10">
    <property type="match status" value="1"/>
</dbReference>
<dbReference type="STRING" id="1150625.Q75_08235"/>
<dbReference type="InterPro" id="IPR000838">
    <property type="entry name" value="RNA_pol_sigma70_ECF_CS"/>
</dbReference>
<feature type="domain" description="RNA polymerase sigma-70 region 2" evidence="7">
    <location>
        <begin position="27"/>
        <end position="94"/>
    </location>
</feature>
<keyword evidence="3 6" id="KW-0731">Sigma factor</keyword>
<feature type="domain" description="RNA polymerase sigma factor 70 region 4 type 2" evidence="8">
    <location>
        <begin position="119"/>
        <end position="171"/>
    </location>
</feature>
<organism evidence="9 10">
    <name type="scientific">Bacillus coahuilensis p1.1.43</name>
    <dbReference type="NCBI Taxonomy" id="1150625"/>
    <lineage>
        <taxon>Bacteria</taxon>
        <taxon>Bacillati</taxon>
        <taxon>Bacillota</taxon>
        <taxon>Bacilli</taxon>
        <taxon>Bacillales</taxon>
        <taxon>Bacillaceae</taxon>
        <taxon>Bacillus</taxon>
    </lineage>
</organism>
<dbReference type="GO" id="GO:0006950">
    <property type="term" value="P:response to stress"/>
    <property type="evidence" value="ECO:0007669"/>
    <property type="project" value="UniProtKB-ARBA"/>
</dbReference>
<evidence type="ECO:0000256" key="2">
    <source>
        <dbReference type="ARBA" id="ARBA00023015"/>
    </source>
</evidence>
<dbReference type="NCBIfam" id="TIGR02937">
    <property type="entry name" value="sigma70-ECF"/>
    <property type="match status" value="1"/>
</dbReference>
<dbReference type="PANTHER" id="PTHR43133">
    <property type="entry name" value="RNA POLYMERASE ECF-TYPE SIGMA FACTO"/>
    <property type="match status" value="1"/>
</dbReference>
<dbReference type="Pfam" id="PF08281">
    <property type="entry name" value="Sigma70_r4_2"/>
    <property type="match status" value="1"/>
</dbReference>
<proteinExistence type="inferred from homology"/>
<dbReference type="SUPFAM" id="SSF88946">
    <property type="entry name" value="Sigma2 domain of RNA polymerase sigma factors"/>
    <property type="match status" value="1"/>
</dbReference>
<evidence type="ECO:0000259" key="8">
    <source>
        <dbReference type="Pfam" id="PF08281"/>
    </source>
</evidence>
<dbReference type="InterPro" id="IPR013325">
    <property type="entry name" value="RNA_pol_sigma_r2"/>
</dbReference>
<evidence type="ECO:0000313" key="10">
    <source>
        <dbReference type="Proteomes" id="UP000074108"/>
    </source>
</evidence>
<dbReference type="Gene3D" id="1.10.10.10">
    <property type="entry name" value="Winged helix-like DNA-binding domain superfamily/Winged helix DNA-binding domain"/>
    <property type="match status" value="1"/>
</dbReference>
<dbReference type="Proteomes" id="UP000074108">
    <property type="component" value="Unassembled WGS sequence"/>
</dbReference>
<dbReference type="InterPro" id="IPR014284">
    <property type="entry name" value="RNA_pol_sigma-70_dom"/>
</dbReference>
<keyword evidence="2 6" id="KW-0805">Transcription regulation</keyword>
<dbReference type="PATRIC" id="fig|1150625.3.peg.1742"/>
<protein>
    <recommendedName>
        <fullName evidence="6">RNA polymerase sigma factor</fullName>
    </recommendedName>
</protein>
<reference evidence="9 10" key="1">
    <citation type="journal article" date="2016" name="Front. Microbiol.">
        <title>Microevolution Analysis of Bacillus coahuilensis Unveils Differences in Phosphorus Acquisition Strategies and Their Regulation.</title>
        <authorList>
            <person name="Gomez-Lunar Z."/>
            <person name="Hernandez-Gonzalez I."/>
            <person name="Rodriguez-Torres M.D."/>
            <person name="Souza V."/>
            <person name="Olmedo-Alvarez G."/>
        </authorList>
    </citation>
    <scope>NUCLEOTIDE SEQUENCE [LARGE SCALE GENOMIC DNA]</scope>
    <source>
        <strain evidence="10">p1.1.43</strain>
    </source>
</reference>
<comment type="similarity">
    <text evidence="1 6">Belongs to the sigma-70 factor family. ECF subfamily.</text>
</comment>
<evidence type="ECO:0000256" key="3">
    <source>
        <dbReference type="ARBA" id="ARBA00023082"/>
    </source>
</evidence>
<keyword evidence="5 6" id="KW-0804">Transcription</keyword>
<dbReference type="InterPro" id="IPR013249">
    <property type="entry name" value="RNA_pol_sigma70_r4_t2"/>
</dbReference>
<gene>
    <name evidence="9" type="ORF">Q75_08235</name>
</gene>
<evidence type="ECO:0000256" key="5">
    <source>
        <dbReference type="ARBA" id="ARBA00023163"/>
    </source>
</evidence>
<dbReference type="InterPro" id="IPR013324">
    <property type="entry name" value="RNA_pol_sigma_r3/r4-like"/>
</dbReference>
<dbReference type="CDD" id="cd06171">
    <property type="entry name" value="Sigma70_r4"/>
    <property type="match status" value="1"/>
</dbReference>
<accession>A0A147K923</accession>
<evidence type="ECO:0000256" key="6">
    <source>
        <dbReference type="RuleBase" id="RU000716"/>
    </source>
</evidence>
<evidence type="ECO:0000256" key="4">
    <source>
        <dbReference type="ARBA" id="ARBA00023125"/>
    </source>
</evidence>
<evidence type="ECO:0000313" key="9">
    <source>
        <dbReference type="EMBL" id="KUP06625.1"/>
    </source>
</evidence>
<name>A0A147K923_9BACI</name>
<dbReference type="GO" id="GO:0003677">
    <property type="term" value="F:DNA binding"/>
    <property type="evidence" value="ECO:0007669"/>
    <property type="project" value="UniProtKB-KW"/>
</dbReference>
<comment type="caution">
    <text evidence="9">The sequence shown here is derived from an EMBL/GenBank/DDBJ whole genome shotgun (WGS) entry which is preliminary data.</text>
</comment>
<evidence type="ECO:0000259" key="7">
    <source>
        <dbReference type="Pfam" id="PF04542"/>
    </source>
</evidence>
<dbReference type="GO" id="GO:0016987">
    <property type="term" value="F:sigma factor activity"/>
    <property type="evidence" value="ECO:0007669"/>
    <property type="project" value="UniProtKB-KW"/>
</dbReference>